<protein>
    <submittedName>
        <fullName evidence="1">S-adenosyl methyltransferase</fullName>
    </submittedName>
</protein>
<proteinExistence type="predicted"/>
<dbReference type="STRING" id="112413.SAMN05421854_110115"/>
<dbReference type="SUPFAM" id="SSF53335">
    <property type="entry name" value="S-adenosyl-L-methionine-dependent methyltransferases"/>
    <property type="match status" value="1"/>
</dbReference>
<dbReference type="EMBL" id="FOWC01000010">
    <property type="protein sequence ID" value="SFQ28759.1"/>
    <property type="molecule type" value="Genomic_DNA"/>
</dbReference>
<keyword evidence="1" id="KW-0489">Methyltransferase</keyword>
<dbReference type="PIRSF" id="PIRSF017393">
    <property type="entry name" value="MTase_SAV2177"/>
    <property type="match status" value="1"/>
</dbReference>
<dbReference type="InterPro" id="IPR006764">
    <property type="entry name" value="SAM_dep_MeTrfase_SAV2177_type"/>
</dbReference>
<evidence type="ECO:0000313" key="1">
    <source>
        <dbReference type="EMBL" id="SFQ28759.1"/>
    </source>
</evidence>
<dbReference type="GO" id="GO:0008168">
    <property type="term" value="F:methyltransferase activity"/>
    <property type="evidence" value="ECO:0007669"/>
    <property type="project" value="UniProtKB-KW"/>
</dbReference>
<accession>A0A1I5X9V2</accession>
<dbReference type="Pfam" id="PF04672">
    <property type="entry name" value="Methyltransf_19"/>
    <property type="match status" value="1"/>
</dbReference>
<organism evidence="1 2">
    <name type="scientific">Amycolatopsis rubida</name>
    <dbReference type="NCBI Taxonomy" id="112413"/>
    <lineage>
        <taxon>Bacteria</taxon>
        <taxon>Bacillati</taxon>
        <taxon>Actinomycetota</taxon>
        <taxon>Actinomycetes</taxon>
        <taxon>Pseudonocardiales</taxon>
        <taxon>Pseudonocardiaceae</taxon>
        <taxon>Amycolatopsis</taxon>
    </lineage>
</organism>
<evidence type="ECO:0000313" key="2">
    <source>
        <dbReference type="Proteomes" id="UP000199137"/>
    </source>
</evidence>
<dbReference type="AlphaFoldDB" id="A0A1I5X9V2"/>
<gene>
    <name evidence="1" type="ORF">SAMN05421854_110115</name>
</gene>
<dbReference type="InterPro" id="IPR029063">
    <property type="entry name" value="SAM-dependent_MTases_sf"/>
</dbReference>
<dbReference type="Proteomes" id="UP000199137">
    <property type="component" value="Unassembled WGS sequence"/>
</dbReference>
<dbReference type="Gene3D" id="3.40.50.150">
    <property type="entry name" value="Vaccinia Virus protein VP39"/>
    <property type="match status" value="1"/>
</dbReference>
<dbReference type="RefSeq" id="WP_093575669.1">
    <property type="nucleotide sequence ID" value="NZ_FOWC01000010.1"/>
</dbReference>
<sequence length="281" mass="30846">MSDAKYAPPGVDPNKSSIARVYDYFLGGNCWYQEDLDTANRILQALPDAKDLALVNRRLLTRVCRFLSHAGIRQFLDIGSGLPTAENVHQIVQRADPTARVLYVDYDPVVAAHGRAILADNENTELIQADAFDPQSILQDVKVQDHLNWDEPIALLYMAVLHHHYSDDRSIAAAATQPLIEQLPPGSYVAISHLLDPHDGSEDDETVKDVLDVVHSSTMKDVTARTIDEITELFHGTELIPPGPDTPAEVVLAARWWPDGPPGDLSVAQRILAAGVAKKPS</sequence>
<dbReference type="OrthoDB" id="5175904at2"/>
<name>A0A1I5X9V2_9PSEU</name>
<reference evidence="1 2" key="1">
    <citation type="submission" date="2016-10" db="EMBL/GenBank/DDBJ databases">
        <authorList>
            <person name="de Groot N.N."/>
        </authorList>
    </citation>
    <scope>NUCLEOTIDE SEQUENCE [LARGE SCALE GENOMIC DNA]</scope>
    <source>
        <strain evidence="1 2">DSM 44637</strain>
    </source>
</reference>
<keyword evidence="1" id="KW-0808">Transferase</keyword>
<dbReference type="GO" id="GO:0032259">
    <property type="term" value="P:methylation"/>
    <property type="evidence" value="ECO:0007669"/>
    <property type="project" value="UniProtKB-KW"/>
</dbReference>